<dbReference type="AlphaFoldDB" id="A0A4Y7IXB2"/>
<evidence type="ECO:0000256" key="1">
    <source>
        <dbReference type="ARBA" id="ARBA00008056"/>
    </source>
</evidence>
<name>A0A4Y7IXB2_PAPSO</name>
<dbReference type="PRINTS" id="PR00682">
    <property type="entry name" value="IPNSYNTHASE"/>
</dbReference>
<keyword evidence="2 5" id="KW-0479">Metal-binding</keyword>
<evidence type="ECO:0000256" key="5">
    <source>
        <dbReference type="RuleBase" id="RU003682"/>
    </source>
</evidence>
<sequence>MEEYEKEMKLLAGRLMWLMLGSLGINKEDLQWAGPECKFKDACGALQLNSYPACPEPDRAMGLAAHTDSTLLTILYQNSASGLQVTRDGEKWITVPPISGALVVNIGDLLHILSNGRYPSVLHRAVISGVSPNDRNFNELKAFNDTKAGVKGLVDAGIKKIPQMFIRTPDDLDDQAKDLPVHDESIEVPMIDLDCLDQRHKDIINEVRCASKTWGFFQLSNHGIPLSLTKEMIAGVHKFHEQDLEVKKQFYAKDGSTKVQCNIILDLYKGKSADWRDTFRCQFLSPDPIDPQELPDSCRDTMLDYGKRIINLGDTLTELFSEALGLSKNHLKSIECNQCLTINGNYYPACPEPELTLGTKKHVDPIFFTILLQDHIGGLQILHQNHWVNVKPIPGSLIVNIGDFLQLISNDKFKSVEHRVLANRIETRASVPCFFKPNNTRLYGPIKELFSEENPRVYRDTTFKEYTEHFLSKGLGGESALNHFKV</sequence>
<reference evidence="7 8" key="1">
    <citation type="journal article" date="2018" name="Science">
        <title>The opium poppy genome and morphinan production.</title>
        <authorList>
            <person name="Guo L."/>
            <person name="Winzer T."/>
            <person name="Yang X."/>
            <person name="Li Y."/>
            <person name="Ning Z."/>
            <person name="He Z."/>
            <person name="Teodor R."/>
            <person name="Lu Y."/>
            <person name="Bowser T.A."/>
            <person name="Graham I.A."/>
            <person name="Ye K."/>
        </authorList>
    </citation>
    <scope>NUCLEOTIDE SEQUENCE [LARGE SCALE GENOMIC DNA]</scope>
    <source>
        <strain evidence="8">cv. HN1</strain>
        <tissue evidence="7">Leaves</tissue>
    </source>
</reference>
<evidence type="ECO:0000259" key="6">
    <source>
        <dbReference type="PROSITE" id="PS51471"/>
    </source>
</evidence>
<protein>
    <recommendedName>
        <fullName evidence="6">Fe2OG dioxygenase domain-containing protein</fullName>
    </recommendedName>
</protein>
<dbReference type="GO" id="GO:0046872">
    <property type="term" value="F:metal ion binding"/>
    <property type="evidence" value="ECO:0007669"/>
    <property type="project" value="UniProtKB-KW"/>
</dbReference>
<dbReference type="PROSITE" id="PS51471">
    <property type="entry name" value="FE2OG_OXY"/>
    <property type="match status" value="2"/>
</dbReference>
<dbReference type="InterPro" id="IPR044861">
    <property type="entry name" value="IPNS-like_FE2OG_OXY"/>
</dbReference>
<keyword evidence="3 5" id="KW-0560">Oxidoreductase</keyword>
<organism evidence="7 8">
    <name type="scientific">Papaver somniferum</name>
    <name type="common">Opium poppy</name>
    <dbReference type="NCBI Taxonomy" id="3469"/>
    <lineage>
        <taxon>Eukaryota</taxon>
        <taxon>Viridiplantae</taxon>
        <taxon>Streptophyta</taxon>
        <taxon>Embryophyta</taxon>
        <taxon>Tracheophyta</taxon>
        <taxon>Spermatophyta</taxon>
        <taxon>Magnoliopsida</taxon>
        <taxon>Ranunculales</taxon>
        <taxon>Papaveraceae</taxon>
        <taxon>Papaveroideae</taxon>
        <taxon>Papaver</taxon>
    </lineage>
</organism>
<dbReference type="SUPFAM" id="SSF51197">
    <property type="entry name" value="Clavaminate synthase-like"/>
    <property type="match status" value="2"/>
</dbReference>
<evidence type="ECO:0000313" key="7">
    <source>
        <dbReference type="EMBL" id="RZC53533.1"/>
    </source>
</evidence>
<dbReference type="InterPro" id="IPR027443">
    <property type="entry name" value="IPNS-like_sf"/>
</dbReference>
<dbReference type="FunFam" id="2.60.120.330:FF:000005">
    <property type="entry name" value="1-aminocyclopropane-1-carboxylate oxidase homolog 1"/>
    <property type="match status" value="1"/>
</dbReference>
<proteinExistence type="inferred from homology"/>
<feature type="domain" description="Fe2OG dioxygenase" evidence="6">
    <location>
        <begin position="41"/>
        <end position="168"/>
    </location>
</feature>
<dbReference type="GO" id="GO:0051213">
    <property type="term" value="F:dioxygenase activity"/>
    <property type="evidence" value="ECO:0007669"/>
    <property type="project" value="UniProtKB-ARBA"/>
</dbReference>
<dbReference type="Proteomes" id="UP000316621">
    <property type="component" value="Chromosome 3"/>
</dbReference>
<dbReference type="PANTHER" id="PTHR10209:SF859">
    <property type="entry name" value="OS03G0690500 PROTEIN"/>
    <property type="match status" value="1"/>
</dbReference>
<comment type="similarity">
    <text evidence="1 5">Belongs to the iron/ascorbate-dependent oxidoreductase family.</text>
</comment>
<keyword evidence="8" id="KW-1185">Reference proteome</keyword>
<evidence type="ECO:0000256" key="3">
    <source>
        <dbReference type="ARBA" id="ARBA00023002"/>
    </source>
</evidence>
<dbReference type="Gramene" id="RZC53533">
    <property type="protein sequence ID" value="RZC53533"/>
    <property type="gene ID" value="C5167_012390"/>
</dbReference>
<dbReference type="EMBL" id="CM010717">
    <property type="protein sequence ID" value="RZC53533.1"/>
    <property type="molecule type" value="Genomic_DNA"/>
</dbReference>
<dbReference type="InterPro" id="IPR026992">
    <property type="entry name" value="DIOX_N"/>
</dbReference>
<dbReference type="InterPro" id="IPR005123">
    <property type="entry name" value="Oxoglu/Fe-dep_dioxygenase_dom"/>
</dbReference>
<feature type="domain" description="Fe2OG dioxygenase" evidence="6">
    <location>
        <begin position="335"/>
        <end position="437"/>
    </location>
</feature>
<evidence type="ECO:0000313" key="8">
    <source>
        <dbReference type="Proteomes" id="UP000316621"/>
    </source>
</evidence>
<evidence type="ECO:0000256" key="4">
    <source>
        <dbReference type="ARBA" id="ARBA00023004"/>
    </source>
</evidence>
<evidence type="ECO:0000256" key="2">
    <source>
        <dbReference type="ARBA" id="ARBA00022723"/>
    </source>
</evidence>
<gene>
    <name evidence="7" type="ORF">C5167_012390</name>
</gene>
<dbReference type="Pfam" id="PF03171">
    <property type="entry name" value="2OG-FeII_Oxy"/>
    <property type="match status" value="2"/>
</dbReference>
<keyword evidence="4 5" id="KW-0408">Iron</keyword>
<dbReference type="STRING" id="3469.A0A4Y7IXB2"/>
<accession>A0A4Y7IXB2</accession>
<dbReference type="Gene3D" id="2.60.120.330">
    <property type="entry name" value="B-lactam Antibiotic, Isopenicillin N Synthase, Chain"/>
    <property type="match status" value="2"/>
</dbReference>
<dbReference type="Pfam" id="PF14226">
    <property type="entry name" value="DIOX_N"/>
    <property type="match status" value="1"/>
</dbReference>
<dbReference type="PANTHER" id="PTHR10209">
    <property type="entry name" value="OXIDOREDUCTASE, 2OG-FE II OXYGENASE FAMILY PROTEIN"/>
    <property type="match status" value="1"/>
</dbReference>